<dbReference type="GO" id="GO:0051536">
    <property type="term" value="F:iron-sulfur cluster binding"/>
    <property type="evidence" value="ECO:0007669"/>
    <property type="project" value="InterPro"/>
</dbReference>
<protein>
    <submittedName>
        <fullName evidence="1">(2Fe-2S)-binding protein</fullName>
    </submittedName>
</protein>
<dbReference type="Pfam" id="PF13510">
    <property type="entry name" value="Fer2_4"/>
    <property type="match status" value="1"/>
</dbReference>
<dbReference type="OrthoDB" id="573392at2"/>
<keyword evidence="2" id="KW-1185">Reference proteome</keyword>
<dbReference type="InterPro" id="IPR036010">
    <property type="entry name" value="2Fe-2S_ferredoxin-like_sf"/>
</dbReference>
<proteinExistence type="predicted"/>
<dbReference type="AlphaFoldDB" id="A0A399G6W9"/>
<name>A0A399G6W9_9ACTN</name>
<dbReference type="RefSeq" id="WP_068689364.1">
    <property type="nucleotide sequence ID" value="NZ_CP063196.1"/>
</dbReference>
<dbReference type="Gene3D" id="3.10.20.440">
    <property type="entry name" value="2Fe-2S iron-sulphur cluster binding domain, sarcosine oxidase, alpha subunit, N-terminal domain"/>
    <property type="match status" value="1"/>
</dbReference>
<accession>A0A399G6W9</accession>
<sequence>MSARRPASAAPGPWIVLHLDGEAVRTPAGTSVAAALIAHGRWDFRRDAVTGQPRGPFCGMGVCMECEVTVDGTPGRRACLERVRPGMRIDTGRTAPDREDS</sequence>
<dbReference type="KEGG" id="thao:NI17_003760"/>
<reference evidence="1" key="1">
    <citation type="submission" date="2020-10" db="EMBL/GenBank/DDBJ databases">
        <title>De novo genome project of the cellulose decomposer Thermobifida halotolerans type strain.</title>
        <authorList>
            <person name="Nagy I."/>
            <person name="Horvath B."/>
            <person name="Kukolya J."/>
            <person name="Nagy I."/>
            <person name="Orsini M."/>
        </authorList>
    </citation>
    <scope>NUCLEOTIDE SEQUENCE</scope>
    <source>
        <strain evidence="1">DSM 44931</strain>
    </source>
</reference>
<dbReference type="EMBL" id="CP063196">
    <property type="protein sequence ID" value="UOE20364.1"/>
    <property type="molecule type" value="Genomic_DNA"/>
</dbReference>
<dbReference type="SUPFAM" id="SSF54292">
    <property type="entry name" value="2Fe-2S ferredoxin-like"/>
    <property type="match status" value="1"/>
</dbReference>
<evidence type="ECO:0000313" key="1">
    <source>
        <dbReference type="EMBL" id="UOE20364.1"/>
    </source>
</evidence>
<organism evidence="1 2">
    <name type="scientific">Thermobifida halotolerans</name>
    <dbReference type="NCBI Taxonomy" id="483545"/>
    <lineage>
        <taxon>Bacteria</taxon>
        <taxon>Bacillati</taxon>
        <taxon>Actinomycetota</taxon>
        <taxon>Actinomycetes</taxon>
        <taxon>Streptosporangiales</taxon>
        <taxon>Nocardiopsidaceae</taxon>
        <taxon>Thermobifida</taxon>
    </lineage>
</organism>
<dbReference type="InterPro" id="IPR042204">
    <property type="entry name" value="2Fe-2S-bd_N"/>
</dbReference>
<evidence type="ECO:0000313" key="2">
    <source>
        <dbReference type="Proteomes" id="UP000265719"/>
    </source>
</evidence>
<gene>
    <name evidence="1" type="ORF">NI17_003760</name>
</gene>
<dbReference type="Proteomes" id="UP000265719">
    <property type="component" value="Chromosome"/>
</dbReference>